<dbReference type="EC" id="2.7.13.3" evidence="3"/>
<keyword evidence="8 10" id="KW-1133">Transmembrane helix</keyword>
<dbReference type="Gene3D" id="6.10.340.10">
    <property type="match status" value="1"/>
</dbReference>
<dbReference type="Pfam" id="PF00672">
    <property type="entry name" value="HAMP"/>
    <property type="match status" value="1"/>
</dbReference>
<dbReference type="InterPro" id="IPR003661">
    <property type="entry name" value="HisK_dim/P_dom"/>
</dbReference>
<evidence type="ECO:0000256" key="3">
    <source>
        <dbReference type="ARBA" id="ARBA00012438"/>
    </source>
</evidence>
<keyword evidence="10" id="KW-0472">Membrane</keyword>
<dbReference type="Pfam" id="PF00512">
    <property type="entry name" value="HisKA"/>
    <property type="match status" value="1"/>
</dbReference>
<feature type="domain" description="Histidine kinase" evidence="11">
    <location>
        <begin position="151"/>
        <end position="346"/>
    </location>
</feature>
<dbReference type="SUPFAM" id="SSF47384">
    <property type="entry name" value="Homodimeric domain of signal transducing histidine kinase"/>
    <property type="match status" value="1"/>
</dbReference>
<dbReference type="EMBL" id="FUKP01000049">
    <property type="protein sequence ID" value="SJN28625.1"/>
    <property type="molecule type" value="Genomic_DNA"/>
</dbReference>
<evidence type="ECO:0000256" key="8">
    <source>
        <dbReference type="ARBA" id="ARBA00022989"/>
    </source>
</evidence>
<evidence type="ECO:0000256" key="5">
    <source>
        <dbReference type="ARBA" id="ARBA00022679"/>
    </source>
</evidence>
<comment type="catalytic activity">
    <reaction evidence="1">
        <text>ATP + protein L-histidine = ADP + protein N-phospho-L-histidine.</text>
        <dbReference type="EC" id="2.7.13.3"/>
    </reaction>
</comment>
<feature type="domain" description="HAMP" evidence="12">
    <location>
        <begin position="90"/>
        <end position="143"/>
    </location>
</feature>
<dbReference type="RefSeq" id="WP_087134125.1">
    <property type="nucleotide sequence ID" value="NZ_FUKP01000049.1"/>
</dbReference>
<dbReference type="PROSITE" id="PS50885">
    <property type="entry name" value="HAMP"/>
    <property type="match status" value="1"/>
</dbReference>
<dbReference type="GO" id="GO:0000155">
    <property type="term" value="F:phosphorelay sensor kinase activity"/>
    <property type="evidence" value="ECO:0007669"/>
    <property type="project" value="InterPro"/>
</dbReference>
<evidence type="ECO:0000259" key="11">
    <source>
        <dbReference type="PROSITE" id="PS50109"/>
    </source>
</evidence>
<gene>
    <name evidence="13" type="ORF">FM125_07225</name>
</gene>
<name>A0A1R4JA00_9MICC</name>
<dbReference type="InterPro" id="IPR003660">
    <property type="entry name" value="HAMP_dom"/>
</dbReference>
<evidence type="ECO:0000256" key="1">
    <source>
        <dbReference type="ARBA" id="ARBA00000085"/>
    </source>
</evidence>
<organism evidence="13 14">
    <name type="scientific">Micrococcus lylae</name>
    <dbReference type="NCBI Taxonomy" id="1273"/>
    <lineage>
        <taxon>Bacteria</taxon>
        <taxon>Bacillati</taxon>
        <taxon>Actinomycetota</taxon>
        <taxon>Actinomycetes</taxon>
        <taxon>Micrococcales</taxon>
        <taxon>Micrococcaceae</taxon>
        <taxon>Micrococcus</taxon>
    </lineage>
</organism>
<dbReference type="InterPro" id="IPR036890">
    <property type="entry name" value="HATPase_C_sf"/>
</dbReference>
<keyword evidence="6 10" id="KW-0812">Transmembrane</keyword>
<reference evidence="13 14" key="1">
    <citation type="submission" date="2017-02" db="EMBL/GenBank/DDBJ databases">
        <authorList>
            <person name="Peterson S.W."/>
        </authorList>
    </citation>
    <scope>NUCLEOTIDE SEQUENCE [LARGE SCALE GENOMIC DNA]</scope>
    <source>
        <strain evidence="13 14">2B3F</strain>
    </source>
</reference>
<dbReference type="InterPro" id="IPR050428">
    <property type="entry name" value="TCS_sensor_his_kinase"/>
</dbReference>
<keyword evidence="4" id="KW-0597">Phosphoprotein</keyword>
<dbReference type="SMART" id="SM00388">
    <property type="entry name" value="HisKA"/>
    <property type="match status" value="1"/>
</dbReference>
<evidence type="ECO:0000313" key="14">
    <source>
        <dbReference type="Proteomes" id="UP000196230"/>
    </source>
</evidence>
<sequence>MKLSLRARITVMFVATTLGVGLALIGLVYAYLKLTPVPFLAQIPTPDDGLVIDGAVPITDEILRRVLLASAAALALLTAVAGLIGWFVAGLVIKPLREIAHDAATVTRGDLSARISHEGPADEVGELAAALNAMLDELADALERQRRFASNASHELKTPIATIQTMADVALAGGDDVPLRETLGRIREVNARAAETITALLQLANVDVRDRQEMDLAALCRDITHGQGVPVAAEPVTVTASPTLVRQAVENLVRNGITHGEDAALTLTKVGQHAEIVVESGGPALDTAEIRTWVEPFARSQRTAGAGHGLGLALVDAIAKAHGGSLELTPRTGGGLAATLRLPAWTSCDAAHF</sequence>
<dbReference type="InterPro" id="IPR005467">
    <property type="entry name" value="His_kinase_dom"/>
</dbReference>
<dbReference type="PROSITE" id="PS50109">
    <property type="entry name" value="HIS_KIN"/>
    <property type="match status" value="1"/>
</dbReference>
<protein>
    <recommendedName>
        <fullName evidence="3">histidine kinase</fullName>
        <ecNumber evidence="3">2.7.13.3</ecNumber>
    </recommendedName>
</protein>
<dbReference type="Gene3D" id="3.30.565.10">
    <property type="entry name" value="Histidine kinase-like ATPase, C-terminal domain"/>
    <property type="match status" value="1"/>
</dbReference>
<keyword evidence="9" id="KW-0902">Two-component regulatory system</keyword>
<dbReference type="CDD" id="cd06225">
    <property type="entry name" value="HAMP"/>
    <property type="match status" value="1"/>
</dbReference>
<evidence type="ECO:0000256" key="4">
    <source>
        <dbReference type="ARBA" id="ARBA00022553"/>
    </source>
</evidence>
<feature type="transmembrane region" description="Helical" evidence="10">
    <location>
        <begin position="12"/>
        <end position="32"/>
    </location>
</feature>
<dbReference type="Proteomes" id="UP000196230">
    <property type="component" value="Unassembled WGS sequence"/>
</dbReference>
<dbReference type="PANTHER" id="PTHR45436">
    <property type="entry name" value="SENSOR HISTIDINE KINASE YKOH"/>
    <property type="match status" value="1"/>
</dbReference>
<comment type="subcellular location">
    <subcellularLocation>
        <location evidence="2">Cell membrane</location>
    </subcellularLocation>
</comment>
<dbReference type="GO" id="GO:0005886">
    <property type="term" value="C:plasma membrane"/>
    <property type="evidence" value="ECO:0007669"/>
    <property type="project" value="UniProtKB-SubCell"/>
</dbReference>
<evidence type="ECO:0000256" key="2">
    <source>
        <dbReference type="ARBA" id="ARBA00004236"/>
    </source>
</evidence>
<dbReference type="SMART" id="SM00387">
    <property type="entry name" value="HATPase_c"/>
    <property type="match status" value="1"/>
</dbReference>
<evidence type="ECO:0000259" key="12">
    <source>
        <dbReference type="PROSITE" id="PS50885"/>
    </source>
</evidence>
<evidence type="ECO:0000256" key="7">
    <source>
        <dbReference type="ARBA" id="ARBA00022777"/>
    </source>
</evidence>
<accession>A0A1R4JA00</accession>
<dbReference type="PANTHER" id="PTHR45436:SF5">
    <property type="entry name" value="SENSOR HISTIDINE KINASE TRCS"/>
    <property type="match status" value="1"/>
</dbReference>
<evidence type="ECO:0000256" key="9">
    <source>
        <dbReference type="ARBA" id="ARBA00023012"/>
    </source>
</evidence>
<evidence type="ECO:0000256" key="6">
    <source>
        <dbReference type="ARBA" id="ARBA00022692"/>
    </source>
</evidence>
<evidence type="ECO:0000256" key="10">
    <source>
        <dbReference type="SAM" id="Phobius"/>
    </source>
</evidence>
<keyword evidence="5" id="KW-0808">Transferase</keyword>
<dbReference type="SMART" id="SM00304">
    <property type="entry name" value="HAMP"/>
    <property type="match status" value="1"/>
</dbReference>
<proteinExistence type="predicted"/>
<dbReference type="SUPFAM" id="SSF55874">
    <property type="entry name" value="ATPase domain of HSP90 chaperone/DNA topoisomerase II/histidine kinase"/>
    <property type="match status" value="1"/>
</dbReference>
<dbReference type="Gene3D" id="1.10.287.130">
    <property type="match status" value="1"/>
</dbReference>
<evidence type="ECO:0000313" key="13">
    <source>
        <dbReference type="EMBL" id="SJN28625.1"/>
    </source>
</evidence>
<dbReference type="Pfam" id="PF02518">
    <property type="entry name" value="HATPase_c"/>
    <property type="match status" value="1"/>
</dbReference>
<dbReference type="InterPro" id="IPR036097">
    <property type="entry name" value="HisK_dim/P_sf"/>
</dbReference>
<feature type="transmembrane region" description="Helical" evidence="10">
    <location>
        <begin position="66"/>
        <end position="93"/>
    </location>
</feature>
<dbReference type="CDD" id="cd00082">
    <property type="entry name" value="HisKA"/>
    <property type="match status" value="1"/>
</dbReference>
<dbReference type="AlphaFoldDB" id="A0A1R4JA00"/>
<dbReference type="SUPFAM" id="SSF158472">
    <property type="entry name" value="HAMP domain-like"/>
    <property type="match status" value="1"/>
</dbReference>
<dbReference type="InterPro" id="IPR003594">
    <property type="entry name" value="HATPase_dom"/>
</dbReference>
<keyword evidence="7 13" id="KW-0418">Kinase</keyword>